<evidence type="ECO:0000256" key="5">
    <source>
        <dbReference type="SAM" id="MobiDB-lite"/>
    </source>
</evidence>
<accession>K6V6N5</accession>
<dbReference type="EMBL" id="BAGZ01000008">
    <property type="protein sequence ID" value="GAB77893.1"/>
    <property type="molecule type" value="Genomic_DNA"/>
</dbReference>
<evidence type="ECO:0000256" key="4">
    <source>
        <dbReference type="ARBA" id="ARBA00023136"/>
    </source>
</evidence>
<dbReference type="AlphaFoldDB" id="K6V6N5"/>
<evidence type="ECO:0000256" key="3">
    <source>
        <dbReference type="ARBA" id="ARBA00022989"/>
    </source>
</evidence>
<feature type="transmembrane region" description="Helical" evidence="6">
    <location>
        <begin position="143"/>
        <end position="162"/>
    </location>
</feature>
<name>K6V6N5_9MICO</name>
<dbReference type="eggNOG" id="COG3296">
    <property type="taxonomic scope" value="Bacteria"/>
</dbReference>
<gene>
    <name evidence="7" type="ORF">AUCHE_08_01360</name>
</gene>
<keyword evidence="4 6" id="KW-0472">Membrane</keyword>
<keyword evidence="2 6" id="KW-0812">Transmembrane</keyword>
<evidence type="ECO:0000256" key="2">
    <source>
        <dbReference type="ARBA" id="ARBA00022692"/>
    </source>
</evidence>
<keyword evidence="8" id="KW-1185">Reference proteome</keyword>
<evidence type="ECO:0000313" key="8">
    <source>
        <dbReference type="Proteomes" id="UP000008495"/>
    </source>
</evidence>
<dbReference type="OrthoDB" id="9808930at2"/>
<dbReference type="RefSeq" id="WP_006502645.1">
    <property type="nucleotide sequence ID" value="NZ_BAGZ01000008.1"/>
</dbReference>
<reference evidence="7 8" key="1">
    <citation type="submission" date="2012-08" db="EMBL/GenBank/DDBJ databases">
        <title>Whole genome shotgun sequence of Austwickia chelonae NBRC 105200.</title>
        <authorList>
            <person name="Yoshida I."/>
            <person name="Hosoyama A."/>
            <person name="Tsuchikane K."/>
            <person name="Katsumata H."/>
            <person name="Ando Y."/>
            <person name="Ohji S."/>
            <person name="Hamada M."/>
            <person name="Tamura T."/>
            <person name="Yamazoe A."/>
            <person name="Yamazaki S."/>
            <person name="Fujita N."/>
        </authorList>
    </citation>
    <scope>NUCLEOTIDE SEQUENCE [LARGE SCALE GENOMIC DNA]</scope>
    <source>
        <strain evidence="7 8">NBRC 105200</strain>
    </source>
</reference>
<evidence type="ECO:0000313" key="7">
    <source>
        <dbReference type="EMBL" id="GAB77893.1"/>
    </source>
</evidence>
<proteinExistence type="predicted"/>
<keyword evidence="3 6" id="KW-1133">Transmembrane helix</keyword>
<evidence type="ECO:0000256" key="1">
    <source>
        <dbReference type="ARBA" id="ARBA00004141"/>
    </source>
</evidence>
<dbReference type="Pfam" id="PF09685">
    <property type="entry name" value="MamF_MmsF"/>
    <property type="match status" value="1"/>
</dbReference>
<organism evidence="7 8">
    <name type="scientific">Austwickia chelonae NBRC 105200</name>
    <dbReference type="NCBI Taxonomy" id="1184607"/>
    <lineage>
        <taxon>Bacteria</taxon>
        <taxon>Bacillati</taxon>
        <taxon>Actinomycetota</taxon>
        <taxon>Actinomycetes</taxon>
        <taxon>Micrococcales</taxon>
        <taxon>Dermatophilaceae</taxon>
        <taxon>Austwickia</taxon>
    </lineage>
</organism>
<sequence>MSSPTSDPHGHPGPSSQSDFHGPYPQTGTPGQYWASTGGYDAPGAGPQDYVPPRPGAPRQVTAQDRTTATLTHLTPLLAMLFTVGWLSFAGPLIMWAVHKDNNDFVRRSAAAAFNFNLSMWLLGVIGWVCVLTLLLIPVGVPLLLFAFFVQIILHIVAAVRANQGEIYRYPMQFLNVLS</sequence>
<feature type="transmembrane region" description="Helical" evidence="6">
    <location>
        <begin position="77"/>
        <end position="98"/>
    </location>
</feature>
<evidence type="ECO:0008006" key="9">
    <source>
        <dbReference type="Google" id="ProtNLM"/>
    </source>
</evidence>
<evidence type="ECO:0000256" key="6">
    <source>
        <dbReference type="SAM" id="Phobius"/>
    </source>
</evidence>
<protein>
    <recommendedName>
        <fullName evidence="9">DUF4870 domain-containing protein</fullName>
    </recommendedName>
</protein>
<comment type="subcellular location">
    <subcellularLocation>
        <location evidence="1">Membrane</location>
        <topology evidence="1">Multi-pass membrane protein</topology>
    </subcellularLocation>
</comment>
<comment type="caution">
    <text evidence="7">The sequence shown here is derived from an EMBL/GenBank/DDBJ whole genome shotgun (WGS) entry which is preliminary data.</text>
</comment>
<feature type="region of interest" description="Disordered" evidence="5">
    <location>
        <begin position="1"/>
        <end position="38"/>
    </location>
</feature>
<dbReference type="STRING" id="100225.SAMN05421595_0404"/>
<dbReference type="Proteomes" id="UP000008495">
    <property type="component" value="Unassembled WGS sequence"/>
</dbReference>
<feature type="transmembrane region" description="Helical" evidence="6">
    <location>
        <begin position="118"/>
        <end position="137"/>
    </location>
</feature>
<dbReference type="InterPro" id="IPR019109">
    <property type="entry name" value="MamF_MmsF"/>
</dbReference>